<dbReference type="EMBL" id="CT573072">
    <property type="protein sequence ID" value="CAJ72645.1"/>
    <property type="molecule type" value="Genomic_DNA"/>
</dbReference>
<dbReference type="CDD" id="cd00887">
    <property type="entry name" value="MoeA"/>
    <property type="match status" value="1"/>
</dbReference>
<evidence type="ECO:0000256" key="10">
    <source>
        <dbReference type="ARBA" id="ARBA00047317"/>
    </source>
</evidence>
<dbReference type="Gene3D" id="3.40.980.10">
    <property type="entry name" value="MoaB/Mog-like domain"/>
    <property type="match status" value="1"/>
</dbReference>
<reference evidence="16" key="4">
    <citation type="submission" date="2017-10" db="EMBL/GenBank/DDBJ databases">
        <authorList>
            <person name="Frank J."/>
        </authorList>
    </citation>
    <scope>NUCLEOTIDE SEQUENCE [LARGE SCALE GENOMIC DNA]</scope>
</reference>
<organism evidence="13">
    <name type="scientific">Kuenenia stuttgartiensis</name>
    <dbReference type="NCBI Taxonomy" id="174633"/>
    <lineage>
        <taxon>Bacteria</taxon>
        <taxon>Pseudomonadati</taxon>
        <taxon>Planctomycetota</taxon>
        <taxon>Candidatus Brocadiia</taxon>
        <taxon>Candidatus Brocadiales</taxon>
        <taxon>Candidatus Brocadiaceae</taxon>
        <taxon>Candidatus Kuenenia</taxon>
    </lineage>
</organism>
<dbReference type="SUPFAM" id="SSF63867">
    <property type="entry name" value="MoeA C-terminal domain-like"/>
    <property type="match status" value="1"/>
</dbReference>
<name>Q1PZY9_KUEST</name>
<accession>Q1PZY9</accession>
<dbReference type="RefSeq" id="WP_099324876.1">
    <property type="nucleotide sequence ID" value="NZ_CP049055.1"/>
</dbReference>
<comment type="function">
    <text evidence="2 11">Catalyzes the insertion of molybdate into adenylated molybdopterin with the concomitant release of AMP.</text>
</comment>
<dbReference type="EC" id="2.10.1.1" evidence="11"/>
<dbReference type="GO" id="GO:0005829">
    <property type="term" value="C:cytosol"/>
    <property type="evidence" value="ECO:0007669"/>
    <property type="project" value="TreeGrafter"/>
</dbReference>
<protein>
    <recommendedName>
        <fullName evidence="11">Molybdopterin molybdenumtransferase</fullName>
        <ecNumber evidence="11">2.10.1.1</ecNumber>
    </recommendedName>
</protein>
<comment type="similarity">
    <text evidence="4 11">Belongs to the MoeA family.</text>
</comment>
<evidence type="ECO:0000313" key="17">
    <source>
        <dbReference type="Proteomes" id="UP000501926"/>
    </source>
</evidence>
<dbReference type="SUPFAM" id="SSF63882">
    <property type="entry name" value="MoeA N-terminal region -like"/>
    <property type="match status" value="1"/>
</dbReference>
<keyword evidence="16" id="KW-1185">Reference proteome</keyword>
<dbReference type="Gene3D" id="2.40.340.10">
    <property type="entry name" value="MoeA, C-terminal, domain IV"/>
    <property type="match status" value="1"/>
</dbReference>
<evidence type="ECO:0000256" key="8">
    <source>
        <dbReference type="ARBA" id="ARBA00022842"/>
    </source>
</evidence>
<evidence type="ECO:0000256" key="7">
    <source>
        <dbReference type="ARBA" id="ARBA00022723"/>
    </source>
</evidence>
<dbReference type="InterPro" id="IPR005110">
    <property type="entry name" value="MoeA_linker/N"/>
</dbReference>
<dbReference type="FunFam" id="2.170.190.11:FF:000001">
    <property type="entry name" value="Molybdopterin molybdenumtransferase"/>
    <property type="match status" value="1"/>
</dbReference>
<keyword evidence="7 11" id="KW-0479">Metal-binding</keyword>
<dbReference type="Proteomes" id="UP000501926">
    <property type="component" value="Chromosome"/>
</dbReference>
<evidence type="ECO:0000259" key="12">
    <source>
        <dbReference type="SMART" id="SM00852"/>
    </source>
</evidence>
<feature type="domain" description="MoaB/Mog" evidence="12">
    <location>
        <begin position="177"/>
        <end position="314"/>
    </location>
</feature>
<dbReference type="EMBL" id="CP049055">
    <property type="protein sequence ID" value="QII09977.1"/>
    <property type="molecule type" value="Genomic_DNA"/>
</dbReference>
<dbReference type="GO" id="GO:0061599">
    <property type="term" value="F:molybdopterin molybdotransferase activity"/>
    <property type="evidence" value="ECO:0007669"/>
    <property type="project" value="UniProtKB-UniRule"/>
</dbReference>
<dbReference type="NCBIfam" id="TIGR00177">
    <property type="entry name" value="molyb_syn"/>
    <property type="match status" value="1"/>
</dbReference>
<evidence type="ECO:0000256" key="4">
    <source>
        <dbReference type="ARBA" id="ARBA00010763"/>
    </source>
</evidence>
<dbReference type="PROSITE" id="PS01079">
    <property type="entry name" value="MOCF_BIOSYNTHESIS_2"/>
    <property type="match status" value="1"/>
</dbReference>
<keyword evidence="9 11" id="KW-0501">Molybdenum cofactor biosynthesis</keyword>
<evidence type="ECO:0000256" key="11">
    <source>
        <dbReference type="RuleBase" id="RU365090"/>
    </source>
</evidence>
<evidence type="ECO:0000313" key="15">
    <source>
        <dbReference type="EMBL" id="SOH04144.1"/>
    </source>
</evidence>
<dbReference type="PANTHER" id="PTHR10192">
    <property type="entry name" value="MOLYBDOPTERIN BIOSYNTHESIS PROTEIN"/>
    <property type="match status" value="1"/>
</dbReference>
<evidence type="ECO:0000256" key="2">
    <source>
        <dbReference type="ARBA" id="ARBA00002901"/>
    </source>
</evidence>
<proteinExistence type="inferred from homology"/>
<evidence type="ECO:0000313" key="13">
    <source>
        <dbReference type="EMBL" id="CAJ72645.1"/>
    </source>
</evidence>
<dbReference type="EMBL" id="LT934425">
    <property type="protein sequence ID" value="SOH04144.1"/>
    <property type="molecule type" value="Genomic_DNA"/>
</dbReference>
<comment type="pathway">
    <text evidence="3 11">Cofactor biosynthesis; molybdopterin biosynthesis.</text>
</comment>
<dbReference type="Gene3D" id="3.90.105.10">
    <property type="entry name" value="Molybdopterin biosynthesis moea protein, domain 2"/>
    <property type="match status" value="1"/>
</dbReference>
<dbReference type="Gene3D" id="2.170.190.11">
    <property type="entry name" value="Molybdopterin biosynthesis moea protein, domain 3"/>
    <property type="match status" value="1"/>
</dbReference>
<evidence type="ECO:0000313" key="16">
    <source>
        <dbReference type="Proteomes" id="UP000221734"/>
    </source>
</evidence>
<dbReference type="SMART" id="SM00852">
    <property type="entry name" value="MoCF_biosynth"/>
    <property type="match status" value="1"/>
</dbReference>
<evidence type="ECO:0000256" key="6">
    <source>
        <dbReference type="ARBA" id="ARBA00022679"/>
    </source>
</evidence>
<reference evidence="13" key="1">
    <citation type="journal article" date="2006" name="Nature">
        <title>Deciphering the evolution and metabolism of an anammox bacterium from a community genome.</title>
        <authorList>
            <person name="Strous M."/>
            <person name="Pelletier E."/>
            <person name="Mangenot S."/>
            <person name="Rattei T."/>
            <person name="Lehner A."/>
            <person name="Taylor M.W."/>
            <person name="Horn M."/>
            <person name="Daims H."/>
            <person name="Bartol-Mavel D."/>
            <person name="Wincker P."/>
            <person name="Barbe V."/>
            <person name="Fonknechten N."/>
            <person name="Vallenet D."/>
            <person name="Segurens B."/>
            <person name="Schenowitz-Truong C."/>
            <person name="Medigue C."/>
            <person name="Collingro A."/>
            <person name="Snel B."/>
            <person name="Dutilh B.E."/>
            <person name="OpDenCamp H.J.M."/>
            <person name="vanDerDrift C."/>
            <person name="Cirpus I."/>
            <person name="vanDePas-Schoonen K.T."/>
            <person name="Harhangi H.R."/>
            <person name="vanNiftrik L."/>
            <person name="Schmid M."/>
            <person name="Keltjens J."/>
            <person name="vanDeVossenberg J."/>
            <person name="Kartal B."/>
            <person name="Meier H."/>
            <person name="Frishman D."/>
            <person name="Huynen M.A."/>
            <person name="Mewes H."/>
            <person name="Weissenbach J."/>
            <person name="Jetten M.S.M."/>
            <person name="Wagner M."/>
            <person name="LePaslier D."/>
        </authorList>
    </citation>
    <scope>NUCLEOTIDE SEQUENCE</scope>
</reference>
<dbReference type="KEGG" id="kst:KSMBR1_1645"/>
<dbReference type="InterPro" id="IPR036688">
    <property type="entry name" value="MoeA_C_domain_IV_sf"/>
</dbReference>
<dbReference type="InterPro" id="IPR008284">
    <property type="entry name" value="MoCF_biosynth_CS"/>
</dbReference>
<dbReference type="SUPFAM" id="SSF53218">
    <property type="entry name" value="Molybdenum cofactor biosynthesis proteins"/>
    <property type="match status" value="1"/>
</dbReference>
<dbReference type="InterPro" id="IPR036425">
    <property type="entry name" value="MoaB/Mog-like_dom_sf"/>
</dbReference>
<comment type="cofactor">
    <cofactor evidence="1 11">
        <name>Mg(2+)</name>
        <dbReference type="ChEBI" id="CHEBI:18420"/>
    </cofactor>
</comment>
<dbReference type="Pfam" id="PF03454">
    <property type="entry name" value="MoeA_C"/>
    <property type="match status" value="1"/>
</dbReference>
<dbReference type="GO" id="GO:0006777">
    <property type="term" value="P:Mo-molybdopterin cofactor biosynthetic process"/>
    <property type="evidence" value="ECO:0007669"/>
    <property type="project" value="UniProtKB-UniRule"/>
</dbReference>
<dbReference type="UniPathway" id="UPA00344"/>
<keyword evidence="5 11" id="KW-0500">Molybdenum</keyword>
<keyword evidence="8 11" id="KW-0460">Magnesium</keyword>
<keyword evidence="6 11" id="KW-0808">Transferase</keyword>
<dbReference type="InterPro" id="IPR038987">
    <property type="entry name" value="MoeA-like"/>
</dbReference>
<evidence type="ECO:0000256" key="5">
    <source>
        <dbReference type="ARBA" id="ARBA00022505"/>
    </source>
</evidence>
<dbReference type="InterPro" id="IPR001453">
    <property type="entry name" value="MoaB/Mog_dom"/>
</dbReference>
<gene>
    <name evidence="13" type="primary">moeA</name>
    <name evidence="15" type="synonym">moeA_1</name>
    <name evidence="14" type="ORF">KsCSTR_05980</name>
    <name evidence="15" type="ORF">KSMBR1_1645</name>
    <name evidence="13" type="ORF">kustd1900</name>
</gene>
<dbReference type="GO" id="GO:0046872">
    <property type="term" value="F:metal ion binding"/>
    <property type="evidence" value="ECO:0007669"/>
    <property type="project" value="UniProtKB-UniRule"/>
</dbReference>
<sequence>MISVDEAKKIIIENVSPLAPTEVYFEDARGFCLAEDVRSDIDMPPFNRSAMDGYAVIAEDTKTAPVVLKIIENIAAGDMPAKKVSQGCVSKIMTGASVPEGADAVVRFEDTDDTGEEDRVKISKSVKTGANISNRGEDIQIGQIVLHAGMQIRPQEIGILATVGKSVVKVYPAPAVGIISTGNELVNVDEKPSPVQIRNSNSYSLAAQARRMNAGVEILGIAGDRKEDIVEIMTRGLQKDVLILSGGVSMGEYDLVGDVLKEAGVRIYFEKVALRPGKPVIFGKKDKTLIFALPGNPVASLVTFELFIYPAIRKLMGFSSLSRTTVAALLETDISTKRRRREFRPARCQWKENTWSVSPVEWHGSADLLATTKANCLLIIPEEAETLSKGQLIDIILLDNLC</sequence>
<evidence type="ECO:0000313" key="14">
    <source>
        <dbReference type="EMBL" id="QII09977.1"/>
    </source>
</evidence>
<dbReference type="NCBIfam" id="NF045515">
    <property type="entry name" value="Glp_gephyrin"/>
    <property type="match status" value="1"/>
</dbReference>
<dbReference type="AlphaFoldDB" id="Q1PZY9"/>
<reference evidence="15" key="3">
    <citation type="submission" date="2017-10" db="EMBL/GenBank/DDBJ databases">
        <authorList>
            <person name="Banno H."/>
            <person name="Chua N.-H."/>
        </authorList>
    </citation>
    <scope>NUCLEOTIDE SEQUENCE [LARGE SCALE GENOMIC DNA]</scope>
    <source>
        <strain evidence="15">Kuenenia_mbr1_ru-nijmegen</strain>
    </source>
</reference>
<dbReference type="FunFam" id="3.40.980.10:FF:000004">
    <property type="entry name" value="Molybdopterin molybdenumtransferase"/>
    <property type="match status" value="1"/>
</dbReference>
<comment type="catalytic activity">
    <reaction evidence="10">
        <text>adenylyl-molybdopterin + molybdate = Mo-molybdopterin + AMP + H(+)</text>
        <dbReference type="Rhea" id="RHEA:35047"/>
        <dbReference type="ChEBI" id="CHEBI:15378"/>
        <dbReference type="ChEBI" id="CHEBI:36264"/>
        <dbReference type="ChEBI" id="CHEBI:62727"/>
        <dbReference type="ChEBI" id="CHEBI:71302"/>
        <dbReference type="ChEBI" id="CHEBI:456215"/>
        <dbReference type="EC" id="2.10.1.1"/>
    </reaction>
</comment>
<dbReference type="PANTHER" id="PTHR10192:SF5">
    <property type="entry name" value="GEPHYRIN"/>
    <property type="match status" value="1"/>
</dbReference>
<dbReference type="OrthoDB" id="9804758at2"/>
<evidence type="ECO:0000256" key="3">
    <source>
        <dbReference type="ARBA" id="ARBA00005046"/>
    </source>
</evidence>
<dbReference type="InterPro" id="IPR036135">
    <property type="entry name" value="MoeA_linker/N_sf"/>
</dbReference>
<evidence type="ECO:0000256" key="9">
    <source>
        <dbReference type="ARBA" id="ARBA00023150"/>
    </source>
</evidence>
<dbReference type="Pfam" id="PF00994">
    <property type="entry name" value="MoCF_biosynth"/>
    <property type="match status" value="1"/>
</dbReference>
<reference evidence="13" key="2">
    <citation type="submission" date="2006-01" db="EMBL/GenBank/DDBJ databases">
        <authorList>
            <person name="Genoscope"/>
        </authorList>
    </citation>
    <scope>NUCLEOTIDE SEQUENCE</scope>
</reference>
<dbReference type="Pfam" id="PF03453">
    <property type="entry name" value="MoeA_N"/>
    <property type="match status" value="1"/>
</dbReference>
<dbReference type="Proteomes" id="UP000221734">
    <property type="component" value="Chromosome Kuenenia_stuttgartiensis_MBR1"/>
</dbReference>
<dbReference type="InterPro" id="IPR005111">
    <property type="entry name" value="MoeA_C_domain_IV"/>
</dbReference>
<reference evidence="14 17" key="5">
    <citation type="submission" date="2020-02" db="EMBL/GenBank/DDBJ databases">
        <title>Newly sequenced genome of strain CSTR1 showed variability in Candidatus Kuenenia stuttgartiensis genomes.</title>
        <authorList>
            <person name="Ding C."/>
            <person name="Adrian L."/>
        </authorList>
    </citation>
    <scope>NUCLEOTIDE SEQUENCE [LARGE SCALE GENOMIC DNA]</scope>
    <source>
        <strain evidence="14 17">CSTR1</strain>
    </source>
</reference>
<evidence type="ECO:0000256" key="1">
    <source>
        <dbReference type="ARBA" id="ARBA00001946"/>
    </source>
</evidence>